<dbReference type="Gene3D" id="3.40.50.170">
    <property type="entry name" value="Formyl transferase, N-terminal domain"/>
    <property type="match status" value="1"/>
</dbReference>
<feature type="binding site" evidence="6">
    <location>
        <position position="109"/>
    </location>
    <ligand>
        <name>(6R)-10-formyltetrahydrofolate</name>
        <dbReference type="ChEBI" id="CHEBI:195366"/>
    </ligand>
</feature>
<keyword evidence="2 6" id="KW-0808">Transferase</keyword>
<feature type="binding site" evidence="6">
    <location>
        <position position="67"/>
    </location>
    <ligand>
        <name>(6R)-10-formyltetrahydrofolate</name>
        <dbReference type="ChEBI" id="CHEBI:195366"/>
    </ligand>
</feature>
<evidence type="ECO:0000256" key="6">
    <source>
        <dbReference type="HAMAP-Rule" id="MF_01930"/>
    </source>
</evidence>
<dbReference type="InterPro" id="IPR058532">
    <property type="entry name" value="YjbR/MT2646/Rv2570-like"/>
</dbReference>
<dbReference type="Pfam" id="PF00551">
    <property type="entry name" value="Formyl_trans_N"/>
    <property type="match status" value="1"/>
</dbReference>
<evidence type="ECO:0000256" key="5">
    <source>
        <dbReference type="ARBA" id="ARBA00047664"/>
    </source>
</evidence>
<reference evidence="8 9" key="1">
    <citation type="submission" date="2021-05" db="EMBL/GenBank/DDBJ databases">
        <title>Croceibacterium sp. LX-88 genome sequence.</title>
        <authorList>
            <person name="Luo X."/>
        </authorList>
    </citation>
    <scope>NUCLEOTIDE SEQUENCE [LARGE SCALE GENOMIC DNA]</scope>
    <source>
        <strain evidence="8 9">LX-88</strain>
    </source>
</reference>
<dbReference type="HAMAP" id="MF_01930">
    <property type="entry name" value="PurN"/>
    <property type="match status" value="1"/>
</dbReference>
<comment type="pathway">
    <text evidence="1 6">Purine metabolism; IMP biosynthesis via de novo pathway; N(2)-formyl-N(1)-(5-phospho-D-ribosyl)glycinamide from N(1)-(5-phospho-D-ribosyl)glycinamide (10-formyl THF route): step 1/1.</text>
</comment>
<evidence type="ECO:0000256" key="4">
    <source>
        <dbReference type="ARBA" id="ARBA00038440"/>
    </source>
</evidence>
<evidence type="ECO:0000256" key="2">
    <source>
        <dbReference type="ARBA" id="ARBA00022679"/>
    </source>
</evidence>
<evidence type="ECO:0000313" key="9">
    <source>
        <dbReference type="Proteomes" id="UP000811255"/>
    </source>
</evidence>
<dbReference type="GO" id="GO:0004644">
    <property type="term" value="F:phosphoribosylglycinamide formyltransferase activity"/>
    <property type="evidence" value="ECO:0007669"/>
    <property type="project" value="UniProtKB-EC"/>
</dbReference>
<comment type="caution">
    <text evidence="8">The sequence shown here is derived from an EMBL/GenBank/DDBJ whole genome shotgun (WGS) entry which is preliminary data.</text>
</comment>
<feature type="site" description="Raises pKa of active site His" evidence="6">
    <location>
        <position position="147"/>
    </location>
</feature>
<dbReference type="InterPro" id="IPR038056">
    <property type="entry name" value="YjbR-like_sf"/>
</dbReference>
<protein>
    <recommendedName>
        <fullName evidence="6">Phosphoribosylglycinamide formyltransferase</fullName>
        <ecNumber evidence="6">2.1.2.2</ecNumber>
    </recommendedName>
    <alternativeName>
        <fullName evidence="6">5'-phosphoribosylglycinamide transformylase</fullName>
    </alternativeName>
    <alternativeName>
        <fullName evidence="6">GAR transformylase</fullName>
        <shortName evidence="6">GART</shortName>
    </alternativeName>
</protein>
<keyword evidence="3 6" id="KW-0658">Purine biosynthesis</keyword>
<evidence type="ECO:0000313" key="8">
    <source>
        <dbReference type="EMBL" id="MBT2134405.1"/>
    </source>
</evidence>
<dbReference type="InterPro" id="IPR004607">
    <property type="entry name" value="GART"/>
</dbReference>
<dbReference type="Gene3D" id="3.90.1150.30">
    <property type="match status" value="1"/>
</dbReference>
<dbReference type="InterPro" id="IPR002376">
    <property type="entry name" value="Formyl_transf_N"/>
</dbReference>
<dbReference type="InterPro" id="IPR001555">
    <property type="entry name" value="GART_AS"/>
</dbReference>
<comment type="caution">
    <text evidence="6">Lacks conserved residue(s) required for the propagation of feature annotation.</text>
</comment>
<dbReference type="SUPFAM" id="SSF53328">
    <property type="entry name" value="Formyltransferase"/>
    <property type="match status" value="1"/>
</dbReference>
<comment type="catalytic activity">
    <reaction evidence="5 6">
        <text>N(1)-(5-phospho-beta-D-ribosyl)glycinamide + (6R)-10-formyltetrahydrofolate = N(2)-formyl-N(1)-(5-phospho-beta-D-ribosyl)glycinamide + (6S)-5,6,7,8-tetrahydrofolate + H(+)</text>
        <dbReference type="Rhea" id="RHEA:15053"/>
        <dbReference type="ChEBI" id="CHEBI:15378"/>
        <dbReference type="ChEBI" id="CHEBI:57453"/>
        <dbReference type="ChEBI" id="CHEBI:143788"/>
        <dbReference type="ChEBI" id="CHEBI:147286"/>
        <dbReference type="ChEBI" id="CHEBI:195366"/>
        <dbReference type="EC" id="2.1.2.2"/>
    </reaction>
</comment>
<dbReference type="CDD" id="cd08645">
    <property type="entry name" value="FMT_core_GART"/>
    <property type="match status" value="1"/>
</dbReference>
<dbReference type="EC" id="2.1.2.2" evidence="6"/>
<gene>
    <name evidence="6 8" type="primary">purN</name>
    <name evidence="8" type="ORF">KK137_08680</name>
</gene>
<evidence type="ECO:0000256" key="3">
    <source>
        <dbReference type="ARBA" id="ARBA00022755"/>
    </source>
</evidence>
<proteinExistence type="inferred from homology"/>
<dbReference type="NCBIfam" id="TIGR00639">
    <property type="entry name" value="PurN"/>
    <property type="match status" value="1"/>
</dbReference>
<name>A0ABS5W3S2_9SPHN</name>
<organism evidence="8 9">
    <name type="scientific">Croceibacterium selenioxidans</name>
    <dbReference type="NCBI Taxonomy" id="2838833"/>
    <lineage>
        <taxon>Bacteria</taxon>
        <taxon>Pseudomonadati</taxon>
        <taxon>Pseudomonadota</taxon>
        <taxon>Alphaproteobacteria</taxon>
        <taxon>Sphingomonadales</taxon>
        <taxon>Erythrobacteraceae</taxon>
        <taxon>Croceibacterium</taxon>
    </lineage>
</organism>
<feature type="domain" description="Formyl transferase N-terminal" evidence="7">
    <location>
        <begin position="6"/>
        <end position="184"/>
    </location>
</feature>
<dbReference type="Pfam" id="PF04237">
    <property type="entry name" value="YjbR"/>
    <property type="match status" value="1"/>
</dbReference>
<comment type="similarity">
    <text evidence="4 6">Belongs to the GART family.</text>
</comment>
<evidence type="ECO:0000256" key="1">
    <source>
        <dbReference type="ARBA" id="ARBA00005054"/>
    </source>
</evidence>
<keyword evidence="9" id="KW-1185">Reference proteome</keyword>
<accession>A0ABS5W3S2</accession>
<dbReference type="PROSITE" id="PS00373">
    <property type="entry name" value="GART"/>
    <property type="match status" value="1"/>
</dbReference>
<dbReference type="InterPro" id="IPR036477">
    <property type="entry name" value="Formyl_transf_N_sf"/>
</dbReference>
<evidence type="ECO:0000259" key="7">
    <source>
        <dbReference type="Pfam" id="PF00551"/>
    </source>
</evidence>
<comment type="function">
    <text evidence="6">Catalyzes the transfer of a formyl group from 10-formyltetrahydrofolate to 5-phospho-ribosyl-glycinamide (GAR), producing 5-phospho-ribosyl-N-formylglycinamide (FGAR) and tetrahydrofolate.</text>
</comment>
<dbReference type="EMBL" id="JAHFVK010000001">
    <property type="protein sequence ID" value="MBT2134405.1"/>
    <property type="molecule type" value="Genomic_DNA"/>
</dbReference>
<feature type="active site" description="Proton donor" evidence="6">
    <location>
        <position position="111"/>
    </location>
</feature>
<dbReference type="Proteomes" id="UP000811255">
    <property type="component" value="Unassembled WGS sequence"/>
</dbReference>
<dbReference type="SUPFAM" id="SSF142906">
    <property type="entry name" value="YjbR-like"/>
    <property type="match status" value="1"/>
</dbReference>
<sequence length="317" mass="34825">MPEKARVAVMLSGNGTTMSSLLFHSRLPNCPYEIVLVASNMPEARGLNIAAAEGIPTFAHSHRGLDREAHEAIMDQALRDAGAEYIALCGYMRVLTAGFVENWAGRMLNTHPSLLPKYKGLHTHERAIEAGDSQGGCSVHVVTAELDGGPLLGQVPVHILPDDTPDSLSARVLMAEYQLYPRMLADYVARDKSPDYLVAQVRERAMVLPDADEIVSHGMPCFGILKGKKFAYVSLDHHGDGKTALLVKISGPDEQAQLIENDPDRYYRPAYFGDGWIAIRLDMGDNDWDEIGEWLARSWRAVAPKKLTGLMDVADGF</sequence>
<dbReference type="PANTHER" id="PTHR43369">
    <property type="entry name" value="PHOSPHORIBOSYLGLYCINAMIDE FORMYLTRANSFERASE"/>
    <property type="match status" value="1"/>
</dbReference>
<dbReference type="PANTHER" id="PTHR43369:SF2">
    <property type="entry name" value="PHOSPHORIBOSYLGLYCINAMIDE FORMYLTRANSFERASE"/>
    <property type="match status" value="1"/>
</dbReference>
<dbReference type="RefSeq" id="WP_214535722.1">
    <property type="nucleotide sequence ID" value="NZ_JAHFVK010000001.1"/>
</dbReference>